<evidence type="ECO:0000256" key="5">
    <source>
        <dbReference type="SAM" id="SignalP"/>
    </source>
</evidence>
<feature type="region of interest" description="Disordered" evidence="4">
    <location>
        <begin position="171"/>
        <end position="202"/>
    </location>
</feature>
<evidence type="ECO:0000259" key="6">
    <source>
        <dbReference type="PROSITE" id="PS51790"/>
    </source>
</evidence>
<keyword evidence="5" id="KW-0732">Signal</keyword>
<dbReference type="Gene3D" id="2.170.150.20">
    <property type="entry name" value="Peptide methionine sulfoxide reductase"/>
    <property type="match status" value="1"/>
</dbReference>
<dbReference type="PROSITE" id="PS51257">
    <property type="entry name" value="PROKAR_LIPOPROTEIN"/>
    <property type="match status" value="1"/>
</dbReference>
<dbReference type="PANTHER" id="PTHR10173">
    <property type="entry name" value="METHIONINE SULFOXIDE REDUCTASE"/>
    <property type="match status" value="1"/>
</dbReference>
<gene>
    <name evidence="7" type="primary">msrB</name>
    <name evidence="7" type="ORF">JIN81_11805</name>
</gene>
<dbReference type="GO" id="GO:0030091">
    <property type="term" value="P:protein repair"/>
    <property type="evidence" value="ECO:0007669"/>
    <property type="project" value="InterPro"/>
</dbReference>
<dbReference type="AlphaFoldDB" id="A0A934RFR8"/>
<dbReference type="EC" id="1.8.4.12" evidence="1"/>
<reference evidence="7" key="1">
    <citation type="submission" date="2021-01" db="EMBL/GenBank/DDBJ databases">
        <title>Modified the classification status of verrucomicrobia.</title>
        <authorList>
            <person name="Feng X."/>
        </authorList>
    </citation>
    <scope>NUCLEOTIDE SEQUENCE</scope>
    <source>
        <strain evidence="7">KCTC 22201</strain>
    </source>
</reference>
<dbReference type="SUPFAM" id="SSF51316">
    <property type="entry name" value="Mss4-like"/>
    <property type="match status" value="1"/>
</dbReference>
<sequence length="202" mass="21754">MKFPLLSLLSLSLAACAETKPSSPIMETSDTAPAQPSEKIAKTDAEWRAELTPEQYHILREAGTERANGKVYKEFKEQGAGTYYCGGCDAELFSSKEKFDSGCGWPSFYDPANAKNVKTSTDYKIGYARTEVLCAVCDGHLGHVFTGEGFDTPTDKRYCINGIALKFVPAGNKAPDQAKPADPSNPATKGAVDGQQGDPNKE</sequence>
<dbReference type="PANTHER" id="PTHR10173:SF52">
    <property type="entry name" value="METHIONINE-R-SULFOXIDE REDUCTASE B1"/>
    <property type="match status" value="1"/>
</dbReference>
<evidence type="ECO:0000313" key="7">
    <source>
        <dbReference type="EMBL" id="MBK1827706.1"/>
    </source>
</evidence>
<organism evidence="7 8">
    <name type="scientific">Haloferula rosea</name>
    <dbReference type="NCBI Taxonomy" id="490093"/>
    <lineage>
        <taxon>Bacteria</taxon>
        <taxon>Pseudomonadati</taxon>
        <taxon>Verrucomicrobiota</taxon>
        <taxon>Verrucomicrobiia</taxon>
        <taxon>Verrucomicrobiales</taxon>
        <taxon>Verrucomicrobiaceae</taxon>
        <taxon>Haloferula</taxon>
    </lineage>
</organism>
<proteinExistence type="predicted"/>
<accession>A0A934RFR8</accession>
<dbReference type="GO" id="GO:0005737">
    <property type="term" value="C:cytoplasm"/>
    <property type="evidence" value="ECO:0007669"/>
    <property type="project" value="TreeGrafter"/>
</dbReference>
<dbReference type="PROSITE" id="PS51790">
    <property type="entry name" value="MSRB"/>
    <property type="match status" value="1"/>
</dbReference>
<dbReference type="InterPro" id="IPR002579">
    <property type="entry name" value="Met_Sox_Rdtase_MsrB_dom"/>
</dbReference>
<dbReference type="InterPro" id="IPR011057">
    <property type="entry name" value="Mss4-like_sf"/>
</dbReference>
<dbReference type="GO" id="GO:0006979">
    <property type="term" value="P:response to oxidative stress"/>
    <property type="evidence" value="ECO:0007669"/>
    <property type="project" value="InterPro"/>
</dbReference>
<name>A0A934RFR8_9BACT</name>
<protein>
    <recommendedName>
        <fullName evidence="1">peptide-methionine (R)-S-oxide reductase</fullName>
        <ecNumber evidence="1">1.8.4.12</ecNumber>
    </recommendedName>
</protein>
<evidence type="ECO:0000313" key="8">
    <source>
        <dbReference type="Proteomes" id="UP000658278"/>
    </source>
</evidence>
<feature type="domain" description="MsrB" evidence="6">
    <location>
        <begin position="44"/>
        <end position="170"/>
    </location>
</feature>
<dbReference type="EMBL" id="JAENII010000008">
    <property type="protein sequence ID" value="MBK1827706.1"/>
    <property type="molecule type" value="Genomic_DNA"/>
</dbReference>
<keyword evidence="2 7" id="KW-0560">Oxidoreductase</keyword>
<comment type="caution">
    <text evidence="7">The sequence shown here is derived from an EMBL/GenBank/DDBJ whole genome shotgun (WGS) entry which is preliminary data.</text>
</comment>
<dbReference type="Pfam" id="PF01641">
    <property type="entry name" value="SelR"/>
    <property type="match status" value="1"/>
</dbReference>
<evidence type="ECO:0000256" key="1">
    <source>
        <dbReference type="ARBA" id="ARBA00012499"/>
    </source>
</evidence>
<dbReference type="NCBIfam" id="TIGR00357">
    <property type="entry name" value="peptide-methionine (R)-S-oxide reductase MsrB"/>
    <property type="match status" value="1"/>
</dbReference>
<dbReference type="GO" id="GO:0033743">
    <property type="term" value="F:peptide-methionine (R)-S-oxide reductase activity"/>
    <property type="evidence" value="ECO:0007669"/>
    <property type="project" value="UniProtKB-EC"/>
</dbReference>
<dbReference type="InterPro" id="IPR028427">
    <property type="entry name" value="Met_Sox_Rdtase_MsrB"/>
</dbReference>
<comment type="catalytic activity">
    <reaction evidence="3">
        <text>L-methionyl-[protein] + [thioredoxin]-disulfide + H2O = L-methionyl-(R)-S-oxide-[protein] + [thioredoxin]-dithiol</text>
        <dbReference type="Rhea" id="RHEA:24164"/>
        <dbReference type="Rhea" id="RHEA-COMP:10698"/>
        <dbReference type="Rhea" id="RHEA-COMP:10700"/>
        <dbReference type="Rhea" id="RHEA-COMP:12313"/>
        <dbReference type="Rhea" id="RHEA-COMP:12314"/>
        <dbReference type="ChEBI" id="CHEBI:15377"/>
        <dbReference type="ChEBI" id="CHEBI:16044"/>
        <dbReference type="ChEBI" id="CHEBI:29950"/>
        <dbReference type="ChEBI" id="CHEBI:45764"/>
        <dbReference type="ChEBI" id="CHEBI:50058"/>
        <dbReference type="EC" id="1.8.4.12"/>
    </reaction>
</comment>
<evidence type="ECO:0000256" key="2">
    <source>
        <dbReference type="ARBA" id="ARBA00023002"/>
    </source>
</evidence>
<evidence type="ECO:0000256" key="3">
    <source>
        <dbReference type="ARBA" id="ARBA00048488"/>
    </source>
</evidence>
<dbReference type="Proteomes" id="UP000658278">
    <property type="component" value="Unassembled WGS sequence"/>
</dbReference>
<feature type="signal peptide" evidence="5">
    <location>
        <begin position="1"/>
        <end position="17"/>
    </location>
</feature>
<keyword evidence="8" id="KW-1185">Reference proteome</keyword>
<feature type="chain" id="PRO_5037636061" description="peptide-methionine (R)-S-oxide reductase" evidence="5">
    <location>
        <begin position="18"/>
        <end position="202"/>
    </location>
</feature>
<evidence type="ECO:0000256" key="4">
    <source>
        <dbReference type="SAM" id="MobiDB-lite"/>
    </source>
</evidence>